<dbReference type="InterPro" id="IPR029214">
    <property type="entry name" value="CFAP144"/>
</dbReference>
<dbReference type="AlphaFoldDB" id="A0A6P8S7R6"/>
<dbReference type="PANTHER" id="PTHR33865">
    <property type="entry name" value="PROTEIN FAM183B"/>
    <property type="match status" value="1"/>
</dbReference>
<comment type="similarity">
    <text evidence="6">Belongs to the CFAP144 family.</text>
</comment>
<dbReference type="PANTHER" id="PTHR33865:SF3">
    <property type="entry name" value="PROTEIN FAM183B"/>
    <property type="match status" value="1"/>
</dbReference>
<dbReference type="GO" id="GO:0005856">
    <property type="term" value="C:cytoskeleton"/>
    <property type="evidence" value="ECO:0007669"/>
    <property type="project" value="UniProtKB-SubCell"/>
</dbReference>
<dbReference type="KEGG" id="gsh:117366737"/>
<keyword evidence="5" id="KW-0966">Cell projection</keyword>
<dbReference type="RefSeq" id="XP_033814425.1">
    <property type="nucleotide sequence ID" value="XM_033958534.1"/>
</dbReference>
<dbReference type="GeneID" id="117366741"/>
<protein>
    <submittedName>
        <fullName evidence="8 9">Protein FAM183B-like</fullName>
    </submittedName>
</protein>
<evidence type="ECO:0000256" key="4">
    <source>
        <dbReference type="ARBA" id="ARBA00023212"/>
    </source>
</evidence>
<comment type="subcellular location">
    <subcellularLocation>
        <location evidence="1">Cell projection</location>
        <location evidence="1">Cilium</location>
    </subcellularLocation>
    <subcellularLocation>
        <location evidence="2">Cytoplasm</location>
        <location evidence="2">Cytoskeleton</location>
    </subcellularLocation>
</comment>
<dbReference type="KEGG" id="gsh:117366741"/>
<keyword evidence="3" id="KW-0963">Cytoplasm</keyword>
<evidence type="ECO:0000256" key="1">
    <source>
        <dbReference type="ARBA" id="ARBA00004138"/>
    </source>
</evidence>
<evidence type="ECO:0000313" key="7">
    <source>
        <dbReference type="Proteomes" id="UP000515159"/>
    </source>
</evidence>
<sequence>MAGRSVNQVKNEVHEVAIFREMVRKEQRYQKLITEYAFNPFHQVHAVTGKPMSWHDNLEQEVNPTYLSMIHKVTLEPTKKYTEPQTSAQEIGWITTPLINLDRTDRRFNFPHYKTDITTYMEEAWRQKEQSTNLQ</sequence>
<dbReference type="RefSeq" id="XP_033814396.1">
    <property type="nucleotide sequence ID" value="XM_033958505.1"/>
</dbReference>
<evidence type="ECO:0000256" key="6">
    <source>
        <dbReference type="ARBA" id="ARBA00034777"/>
    </source>
</evidence>
<organism evidence="7 9">
    <name type="scientific">Geotrypetes seraphini</name>
    <name type="common">Gaboon caecilian</name>
    <name type="synonym">Caecilia seraphini</name>
    <dbReference type="NCBI Taxonomy" id="260995"/>
    <lineage>
        <taxon>Eukaryota</taxon>
        <taxon>Metazoa</taxon>
        <taxon>Chordata</taxon>
        <taxon>Craniata</taxon>
        <taxon>Vertebrata</taxon>
        <taxon>Euteleostomi</taxon>
        <taxon>Amphibia</taxon>
        <taxon>Gymnophiona</taxon>
        <taxon>Geotrypetes</taxon>
    </lineage>
</organism>
<evidence type="ECO:0000256" key="2">
    <source>
        <dbReference type="ARBA" id="ARBA00004245"/>
    </source>
</evidence>
<accession>A0A6P8S7R6</accession>
<dbReference type="GO" id="GO:0097546">
    <property type="term" value="C:ciliary base"/>
    <property type="evidence" value="ECO:0007669"/>
    <property type="project" value="TreeGrafter"/>
</dbReference>
<evidence type="ECO:0000313" key="8">
    <source>
        <dbReference type="RefSeq" id="XP_033814396.1"/>
    </source>
</evidence>
<dbReference type="OrthoDB" id="446290at2759"/>
<evidence type="ECO:0000256" key="5">
    <source>
        <dbReference type="ARBA" id="ARBA00023273"/>
    </source>
</evidence>
<reference evidence="8 9" key="1">
    <citation type="submission" date="2025-04" db="UniProtKB">
        <authorList>
            <consortium name="RefSeq"/>
        </authorList>
    </citation>
    <scope>IDENTIFICATION</scope>
</reference>
<gene>
    <name evidence="9" type="primary">LOC117366741</name>
    <name evidence="8" type="synonym">LOC117366737</name>
</gene>
<proteinExistence type="inferred from homology"/>
<keyword evidence="4" id="KW-0206">Cytoskeleton</keyword>
<evidence type="ECO:0000256" key="3">
    <source>
        <dbReference type="ARBA" id="ARBA00022490"/>
    </source>
</evidence>
<dbReference type="Proteomes" id="UP000515159">
    <property type="component" value="Chromosome 1"/>
</dbReference>
<evidence type="ECO:0000313" key="9">
    <source>
        <dbReference type="RefSeq" id="XP_033814425.1"/>
    </source>
</evidence>
<dbReference type="Pfam" id="PF14886">
    <property type="entry name" value="FAM183"/>
    <property type="match status" value="1"/>
</dbReference>
<name>A0A6P8S7R6_GEOSA</name>
<keyword evidence="7" id="KW-1185">Reference proteome</keyword>